<evidence type="ECO:0000313" key="3">
    <source>
        <dbReference type="EMBL" id="GAA4320857.1"/>
    </source>
</evidence>
<dbReference type="InterPro" id="IPR029052">
    <property type="entry name" value="Metallo-depent_PP-like"/>
</dbReference>
<reference evidence="4" key="1">
    <citation type="journal article" date="2019" name="Int. J. Syst. Evol. Microbiol.">
        <title>The Global Catalogue of Microorganisms (GCM) 10K type strain sequencing project: providing services to taxonomists for standard genome sequencing and annotation.</title>
        <authorList>
            <consortium name="The Broad Institute Genomics Platform"/>
            <consortium name="The Broad Institute Genome Sequencing Center for Infectious Disease"/>
            <person name="Wu L."/>
            <person name="Ma J."/>
        </authorList>
    </citation>
    <scope>NUCLEOTIDE SEQUENCE [LARGE SCALE GENOMIC DNA]</scope>
    <source>
        <strain evidence="4">JCM 17919</strain>
    </source>
</reference>
<protein>
    <recommendedName>
        <fullName evidence="2">Calcineurin-like phosphoesterase domain-containing protein</fullName>
    </recommendedName>
</protein>
<accession>A0ABP8GBM7</accession>
<name>A0ABP8GBM7_9BACT</name>
<organism evidence="3 4">
    <name type="scientific">Flaviaesturariibacter amylovorans</name>
    <dbReference type="NCBI Taxonomy" id="1084520"/>
    <lineage>
        <taxon>Bacteria</taxon>
        <taxon>Pseudomonadati</taxon>
        <taxon>Bacteroidota</taxon>
        <taxon>Chitinophagia</taxon>
        <taxon>Chitinophagales</taxon>
        <taxon>Chitinophagaceae</taxon>
        <taxon>Flaviaestuariibacter</taxon>
    </lineage>
</organism>
<dbReference type="Proteomes" id="UP001501725">
    <property type="component" value="Unassembled WGS sequence"/>
</dbReference>
<dbReference type="Pfam" id="PF00149">
    <property type="entry name" value="Metallophos"/>
    <property type="match status" value="1"/>
</dbReference>
<feature type="region of interest" description="Disordered" evidence="1">
    <location>
        <begin position="369"/>
        <end position="401"/>
    </location>
</feature>
<dbReference type="RefSeq" id="WP_345253290.1">
    <property type="nucleotide sequence ID" value="NZ_BAABGY010000002.1"/>
</dbReference>
<sequence length="401" mass="45019">MIKRLLRKLLLKPVLRLSARYSSRPDRTRVFTALSKLLDCIRQGKYKKGLALPFTEAQGKFIIFSDQHKGGRNGADDFATCEPAYLGALGHYAREGYTLVALGDCEELWENSWLTVSKAHSATFAKEKEFHDRGAFIKIFGNHDLQWENDPLAPVYLRSVYGTEMPVYEGVLLRTETAGGPLDIFCTHGHQGDEVSDGNWFSKFFVARIWAPLQAWLAINPNTPAYDTTLKTLHNTLMYEWSAAQPGLLLITGHTHQPVFESLTHIERLYRQLLFARAGSDTAAIATAEAAIRERKFEYSNISEDYLKLQPSYFNSGCCCFADGSISGIEIADGHLRLVQWERRGNEVLRSVVEEAGLEELRKAVECEEQTPATPVVAQIQGTEGTEGTVEQGTRNREPKK</sequence>
<dbReference type="SUPFAM" id="SSF56300">
    <property type="entry name" value="Metallo-dependent phosphatases"/>
    <property type="match status" value="1"/>
</dbReference>
<evidence type="ECO:0000313" key="4">
    <source>
        <dbReference type="Proteomes" id="UP001501725"/>
    </source>
</evidence>
<dbReference type="InterPro" id="IPR004843">
    <property type="entry name" value="Calcineurin-like_PHP"/>
</dbReference>
<proteinExistence type="predicted"/>
<feature type="compositionally biased region" description="Low complexity" evidence="1">
    <location>
        <begin position="379"/>
        <end position="393"/>
    </location>
</feature>
<keyword evidence="4" id="KW-1185">Reference proteome</keyword>
<evidence type="ECO:0000259" key="2">
    <source>
        <dbReference type="Pfam" id="PF00149"/>
    </source>
</evidence>
<gene>
    <name evidence="3" type="ORF">GCM10023184_06260</name>
</gene>
<evidence type="ECO:0000256" key="1">
    <source>
        <dbReference type="SAM" id="MobiDB-lite"/>
    </source>
</evidence>
<feature type="domain" description="Calcineurin-like phosphoesterase" evidence="2">
    <location>
        <begin position="60"/>
        <end position="258"/>
    </location>
</feature>
<dbReference type="EMBL" id="BAABGY010000002">
    <property type="protein sequence ID" value="GAA4320857.1"/>
    <property type="molecule type" value="Genomic_DNA"/>
</dbReference>
<comment type="caution">
    <text evidence="3">The sequence shown here is derived from an EMBL/GenBank/DDBJ whole genome shotgun (WGS) entry which is preliminary data.</text>
</comment>